<dbReference type="AlphaFoldDB" id="A0A8H6YYB6"/>
<organism evidence="1 2">
    <name type="scientific">Mycena venus</name>
    <dbReference type="NCBI Taxonomy" id="2733690"/>
    <lineage>
        <taxon>Eukaryota</taxon>
        <taxon>Fungi</taxon>
        <taxon>Dikarya</taxon>
        <taxon>Basidiomycota</taxon>
        <taxon>Agaricomycotina</taxon>
        <taxon>Agaricomycetes</taxon>
        <taxon>Agaricomycetidae</taxon>
        <taxon>Agaricales</taxon>
        <taxon>Marasmiineae</taxon>
        <taxon>Mycenaceae</taxon>
        <taxon>Mycena</taxon>
    </lineage>
</organism>
<accession>A0A8H6YYB6</accession>
<protein>
    <submittedName>
        <fullName evidence="1">Uncharacterized protein</fullName>
    </submittedName>
</protein>
<proteinExistence type="predicted"/>
<evidence type="ECO:0000313" key="1">
    <source>
        <dbReference type="EMBL" id="KAF7368723.1"/>
    </source>
</evidence>
<sequence length="105" mass="12211">MPLHDYTYPTTYRTKLWASKIHTRVLEMCDMPWTMYLQNIPSVLKSLANCERELCELKTFMLLLIEAAHQHKLAQDINESREAVNGVALAFIVVLQCLNVKFKLD</sequence>
<comment type="caution">
    <text evidence="1">The sequence shown here is derived from an EMBL/GenBank/DDBJ whole genome shotgun (WGS) entry which is preliminary data.</text>
</comment>
<name>A0A8H6YYB6_9AGAR</name>
<dbReference type="OrthoDB" id="3002483at2759"/>
<reference evidence="1" key="1">
    <citation type="submission" date="2020-05" db="EMBL/GenBank/DDBJ databases">
        <title>Mycena genomes resolve the evolution of fungal bioluminescence.</title>
        <authorList>
            <person name="Tsai I.J."/>
        </authorList>
    </citation>
    <scope>NUCLEOTIDE SEQUENCE</scope>
    <source>
        <strain evidence="1">CCC161011</strain>
    </source>
</reference>
<keyword evidence="2" id="KW-1185">Reference proteome</keyword>
<dbReference type="EMBL" id="JACAZI010000002">
    <property type="protein sequence ID" value="KAF7368723.1"/>
    <property type="molecule type" value="Genomic_DNA"/>
</dbReference>
<gene>
    <name evidence="1" type="ORF">MVEN_00197000</name>
</gene>
<evidence type="ECO:0000313" key="2">
    <source>
        <dbReference type="Proteomes" id="UP000620124"/>
    </source>
</evidence>
<dbReference type="Proteomes" id="UP000620124">
    <property type="component" value="Unassembled WGS sequence"/>
</dbReference>